<comment type="caution">
    <text evidence="3">The sequence shown here is derived from an EMBL/GenBank/DDBJ whole genome shotgun (WGS) entry which is preliminary data.</text>
</comment>
<dbReference type="SUPFAM" id="SSF52047">
    <property type="entry name" value="RNI-like"/>
    <property type="match status" value="1"/>
</dbReference>
<dbReference type="PANTHER" id="PTHR24111:SF0">
    <property type="entry name" value="LEUCINE-RICH REPEAT-CONTAINING PROTEIN"/>
    <property type="match status" value="1"/>
</dbReference>
<dbReference type="SMART" id="SM00368">
    <property type="entry name" value="LRR_RI"/>
    <property type="match status" value="3"/>
</dbReference>
<sequence>MEKLFGSTAKQYMAKEYLIDKRIVLIVKEQRLADLILGHVQSFHHLKKIDLSHNQFGENGLGFLVKAVSGSPIACLHMSFCKFRSISHLRGLVECKQLRTLDISGNRIKLVDAAILSYLLIESPKLRDFSLSNCGIDDDILEAVSPALSKNRTVRYLHLYDDIMKNRGFIALCKAVFGPSSFKSMMDSNHHVLKIITGGGFGSNLLHLCQVNLDLFREETKDGELIKYLHHLNESETNHVMPMLELDVKLLPNVISRVNEIDHRMGDSEMKRNAVYKILSNIDKIQAAKKIYNLQAINKELVASNEKLNDENSDLRTQLAKLKMAQAITPDESIADRVKRKRCTSRGN</sequence>
<name>A0ABD3Q6T2_9STRA</name>
<protein>
    <submittedName>
        <fullName evidence="3">Uncharacterized protein</fullName>
    </submittedName>
</protein>
<keyword evidence="4" id="KW-1185">Reference proteome</keyword>
<dbReference type="Gene3D" id="3.80.10.10">
    <property type="entry name" value="Ribonuclease Inhibitor"/>
    <property type="match status" value="1"/>
</dbReference>
<accession>A0ABD3Q6T2</accession>
<evidence type="ECO:0000256" key="2">
    <source>
        <dbReference type="SAM" id="Coils"/>
    </source>
</evidence>
<evidence type="ECO:0000256" key="1">
    <source>
        <dbReference type="ARBA" id="ARBA00022737"/>
    </source>
</evidence>
<dbReference type="Proteomes" id="UP001530400">
    <property type="component" value="Unassembled WGS sequence"/>
</dbReference>
<proteinExistence type="predicted"/>
<dbReference type="InterPro" id="IPR032675">
    <property type="entry name" value="LRR_dom_sf"/>
</dbReference>
<evidence type="ECO:0000313" key="4">
    <source>
        <dbReference type="Proteomes" id="UP001530400"/>
    </source>
</evidence>
<organism evidence="3 4">
    <name type="scientific">Cyclotella atomus</name>
    <dbReference type="NCBI Taxonomy" id="382360"/>
    <lineage>
        <taxon>Eukaryota</taxon>
        <taxon>Sar</taxon>
        <taxon>Stramenopiles</taxon>
        <taxon>Ochrophyta</taxon>
        <taxon>Bacillariophyta</taxon>
        <taxon>Coscinodiscophyceae</taxon>
        <taxon>Thalassiosirophycidae</taxon>
        <taxon>Stephanodiscales</taxon>
        <taxon>Stephanodiscaceae</taxon>
        <taxon>Cyclotella</taxon>
    </lineage>
</organism>
<evidence type="ECO:0000313" key="3">
    <source>
        <dbReference type="EMBL" id="KAL3796077.1"/>
    </source>
</evidence>
<gene>
    <name evidence="3" type="ORF">ACHAWO_003233</name>
</gene>
<reference evidence="3 4" key="1">
    <citation type="submission" date="2024-10" db="EMBL/GenBank/DDBJ databases">
        <title>Updated reference genomes for cyclostephanoid diatoms.</title>
        <authorList>
            <person name="Roberts W.R."/>
            <person name="Alverson A.J."/>
        </authorList>
    </citation>
    <scope>NUCLEOTIDE SEQUENCE [LARGE SCALE GENOMIC DNA]</scope>
    <source>
        <strain evidence="3 4">AJA010-31</strain>
    </source>
</reference>
<dbReference type="Pfam" id="PF00560">
    <property type="entry name" value="LRR_1"/>
    <property type="match status" value="1"/>
</dbReference>
<feature type="coiled-coil region" evidence="2">
    <location>
        <begin position="294"/>
        <end position="325"/>
    </location>
</feature>
<dbReference type="PANTHER" id="PTHR24111">
    <property type="entry name" value="LEUCINE-RICH REPEAT-CONTAINING PROTEIN 34"/>
    <property type="match status" value="1"/>
</dbReference>
<keyword evidence="1" id="KW-0677">Repeat</keyword>
<dbReference type="AlphaFoldDB" id="A0ABD3Q6T2"/>
<keyword evidence="2" id="KW-0175">Coiled coil</keyword>
<dbReference type="EMBL" id="JALLPJ020000301">
    <property type="protein sequence ID" value="KAL3796077.1"/>
    <property type="molecule type" value="Genomic_DNA"/>
</dbReference>
<dbReference type="InterPro" id="IPR001611">
    <property type="entry name" value="Leu-rich_rpt"/>
</dbReference>
<dbReference type="InterPro" id="IPR052201">
    <property type="entry name" value="LRR-containing_regulator"/>
</dbReference>
<dbReference type="Pfam" id="PF13516">
    <property type="entry name" value="LRR_6"/>
    <property type="match status" value="2"/>
</dbReference>